<feature type="transmembrane region" description="Helical" evidence="5">
    <location>
        <begin position="277"/>
        <end position="300"/>
    </location>
</feature>
<feature type="transmembrane region" description="Helical" evidence="5">
    <location>
        <begin position="165"/>
        <end position="187"/>
    </location>
</feature>
<accession>A0ABY3PLC0</accession>
<dbReference type="Pfam" id="PF13520">
    <property type="entry name" value="AA_permease_2"/>
    <property type="match status" value="1"/>
</dbReference>
<feature type="transmembrane region" description="Helical" evidence="5">
    <location>
        <begin position="199"/>
        <end position="220"/>
    </location>
</feature>
<feature type="transmembrane region" description="Helical" evidence="5">
    <location>
        <begin position="240"/>
        <end position="265"/>
    </location>
</feature>
<dbReference type="InterPro" id="IPR002293">
    <property type="entry name" value="AA/rel_permease1"/>
</dbReference>
<keyword evidence="3 5" id="KW-1133">Transmembrane helix</keyword>
<dbReference type="EMBL" id="CP063845">
    <property type="protein sequence ID" value="UFP94468.1"/>
    <property type="molecule type" value="Genomic_DNA"/>
</dbReference>
<dbReference type="Proteomes" id="UP001054846">
    <property type="component" value="Chromosome"/>
</dbReference>
<proteinExistence type="predicted"/>
<dbReference type="PIRSF" id="PIRSF006060">
    <property type="entry name" value="AA_transporter"/>
    <property type="match status" value="1"/>
</dbReference>
<dbReference type="PANTHER" id="PTHR11785">
    <property type="entry name" value="AMINO ACID TRANSPORTER"/>
    <property type="match status" value="1"/>
</dbReference>
<evidence type="ECO:0000256" key="1">
    <source>
        <dbReference type="ARBA" id="ARBA00004141"/>
    </source>
</evidence>
<dbReference type="Gene3D" id="1.20.1740.10">
    <property type="entry name" value="Amino acid/polyamine transporter I"/>
    <property type="match status" value="1"/>
</dbReference>
<feature type="transmembrane region" description="Helical" evidence="5">
    <location>
        <begin position="45"/>
        <end position="66"/>
    </location>
</feature>
<organism evidence="6 7">
    <name type="scientific">Gloeobacter morelensis MG652769</name>
    <dbReference type="NCBI Taxonomy" id="2781736"/>
    <lineage>
        <taxon>Bacteria</taxon>
        <taxon>Bacillati</taxon>
        <taxon>Cyanobacteriota</taxon>
        <taxon>Cyanophyceae</taxon>
        <taxon>Gloeobacterales</taxon>
        <taxon>Gloeobacteraceae</taxon>
        <taxon>Gloeobacter</taxon>
        <taxon>Gloeobacter morelensis</taxon>
    </lineage>
</organism>
<feature type="transmembrane region" description="Helical" evidence="5">
    <location>
        <begin position="139"/>
        <end position="159"/>
    </location>
</feature>
<keyword evidence="4 5" id="KW-0472">Membrane</keyword>
<feature type="transmembrane region" description="Helical" evidence="5">
    <location>
        <begin position="400"/>
        <end position="420"/>
    </location>
</feature>
<evidence type="ECO:0000256" key="3">
    <source>
        <dbReference type="ARBA" id="ARBA00022989"/>
    </source>
</evidence>
<evidence type="ECO:0000256" key="4">
    <source>
        <dbReference type="ARBA" id="ARBA00023136"/>
    </source>
</evidence>
<keyword evidence="2 5" id="KW-0812">Transmembrane</keyword>
<gene>
    <name evidence="6" type="ORF">ISF26_22450</name>
</gene>
<feature type="transmembrane region" description="Helical" evidence="5">
    <location>
        <begin position="365"/>
        <end position="388"/>
    </location>
</feature>
<sequence length="456" mass="47553">MASTSGGGLRRSLGLIDGAALIVGITIGSGIFASPGRVVEQVGSVGMALAVWVVGGLLSLAGALCYAELGAALPVAGGEYAYLSRTLGRPLGFLFTWTQFFVMKTGSQAIISIVFASYLGSVLFGLDPRGAGLDGDWRIKAIAVATILLLTAVNCLGVRQGAVVQVVFTALKLLALAGIIAMGLAAFFQGGSAHFADPFAGSIAAPSAFGLAMITCLWAYDGWNNLNYVSEELREPERNLPRAIVFGTLGVMVVYVLANVAYLSALTPAQMAGSRAVATHLAVQVIGPIGGVLVPIAVAISTFGSTNGSLITGARVFYAAARDGQFPRFFGYVSPQAVPAAALVAQGAWASMLVLPGDFGTLVDYFGFAAWMFYALAVVGLMILRAQAPDLPRPYKVRPYPLVPLVFLAASGFLIVNSLLTTPQSWFALGFMGLGLGVYFLFFRVPRVAVPTTSQQ</sequence>
<feature type="transmembrane region" description="Helical" evidence="5">
    <location>
        <begin position="426"/>
        <end position="445"/>
    </location>
</feature>
<name>A0ABY3PLC0_9CYAN</name>
<reference evidence="6 7" key="1">
    <citation type="journal article" date="2021" name="Genome Biol. Evol.">
        <title>Complete Genome Sequencing of a Novel Gloeobacter Species from a Waterfall Cave in Mexico.</title>
        <authorList>
            <person name="Saw J.H."/>
            <person name="Cardona T."/>
            <person name="Montejano G."/>
        </authorList>
    </citation>
    <scope>NUCLEOTIDE SEQUENCE [LARGE SCALE GENOMIC DNA]</scope>
    <source>
        <strain evidence="6">MG652769</strain>
    </source>
</reference>
<evidence type="ECO:0000256" key="5">
    <source>
        <dbReference type="SAM" id="Phobius"/>
    </source>
</evidence>
<evidence type="ECO:0000313" key="7">
    <source>
        <dbReference type="Proteomes" id="UP001054846"/>
    </source>
</evidence>
<feature type="transmembrane region" description="Helical" evidence="5">
    <location>
        <begin position="12"/>
        <end position="33"/>
    </location>
</feature>
<dbReference type="PANTHER" id="PTHR11785:SF512">
    <property type="entry name" value="SOBREMESA, ISOFORM B"/>
    <property type="match status" value="1"/>
</dbReference>
<evidence type="ECO:0000256" key="2">
    <source>
        <dbReference type="ARBA" id="ARBA00022692"/>
    </source>
</evidence>
<evidence type="ECO:0000313" key="6">
    <source>
        <dbReference type="EMBL" id="UFP94468.1"/>
    </source>
</evidence>
<feature type="transmembrane region" description="Helical" evidence="5">
    <location>
        <begin position="109"/>
        <end position="127"/>
    </location>
</feature>
<dbReference type="RefSeq" id="WP_230841520.1">
    <property type="nucleotide sequence ID" value="NZ_CP063845.1"/>
</dbReference>
<dbReference type="InterPro" id="IPR050598">
    <property type="entry name" value="AminoAcid_Transporter"/>
</dbReference>
<keyword evidence="7" id="KW-1185">Reference proteome</keyword>
<protein>
    <submittedName>
        <fullName evidence="6">Amino acid permease</fullName>
    </submittedName>
</protein>
<comment type="subcellular location">
    <subcellularLocation>
        <location evidence="1">Membrane</location>
        <topology evidence="1">Multi-pass membrane protein</topology>
    </subcellularLocation>
</comment>